<keyword evidence="3 4" id="KW-0408">Iron</keyword>
<dbReference type="InterPro" id="IPR036909">
    <property type="entry name" value="Cyt_c-like_dom_sf"/>
</dbReference>
<dbReference type="PANTHER" id="PTHR33546:SF1">
    <property type="entry name" value="LARGE, MULTIFUNCTIONAL SECRETED PROTEIN"/>
    <property type="match status" value="1"/>
</dbReference>
<evidence type="ECO:0000256" key="4">
    <source>
        <dbReference type="PROSITE-ProRule" id="PRU00433"/>
    </source>
</evidence>
<evidence type="ECO:0000256" key="5">
    <source>
        <dbReference type="SAM" id="MobiDB-lite"/>
    </source>
</evidence>
<organism evidence="7 8">
    <name type="scientific">Telmatocola sphagniphila</name>
    <dbReference type="NCBI Taxonomy" id="1123043"/>
    <lineage>
        <taxon>Bacteria</taxon>
        <taxon>Pseudomonadati</taxon>
        <taxon>Planctomycetota</taxon>
        <taxon>Planctomycetia</taxon>
        <taxon>Gemmatales</taxon>
        <taxon>Gemmataceae</taxon>
    </lineage>
</organism>
<dbReference type="PANTHER" id="PTHR33546">
    <property type="entry name" value="LARGE, MULTIFUNCTIONAL SECRETED PROTEIN-RELATED"/>
    <property type="match status" value="1"/>
</dbReference>
<dbReference type="NCBIfam" id="TIGR02603">
    <property type="entry name" value="CxxCH_TIGR02603"/>
    <property type="match status" value="1"/>
</dbReference>
<keyword evidence="1 4" id="KW-0349">Heme</keyword>
<dbReference type="InterPro" id="IPR011042">
    <property type="entry name" value="6-blade_b-propeller_TolB-like"/>
</dbReference>
<evidence type="ECO:0000256" key="2">
    <source>
        <dbReference type="ARBA" id="ARBA00022723"/>
    </source>
</evidence>
<reference evidence="7" key="1">
    <citation type="submission" date="2021-05" db="EMBL/GenBank/DDBJ databases">
        <title>Complete genome sequence of the cellulolytic planctomycete Telmatocola sphagniphila SP2T and characterization of the first cellulase from planctomycetes.</title>
        <authorList>
            <person name="Rakitin A.L."/>
            <person name="Beletsky A.V."/>
            <person name="Naumoff D.G."/>
            <person name="Kulichevskaya I.S."/>
            <person name="Mardanov A.V."/>
            <person name="Ravin N.V."/>
            <person name="Dedysh S.N."/>
        </authorList>
    </citation>
    <scope>NUCLEOTIDE SEQUENCE</scope>
    <source>
        <strain evidence="7">SP2T</strain>
    </source>
</reference>
<feature type="domain" description="Cytochrome c" evidence="6">
    <location>
        <begin position="352"/>
        <end position="431"/>
    </location>
</feature>
<dbReference type="PROSITE" id="PS51007">
    <property type="entry name" value="CYTC"/>
    <property type="match status" value="2"/>
</dbReference>
<dbReference type="GO" id="GO:0046872">
    <property type="term" value="F:metal ion binding"/>
    <property type="evidence" value="ECO:0007669"/>
    <property type="project" value="UniProtKB-KW"/>
</dbReference>
<dbReference type="Pfam" id="PF13442">
    <property type="entry name" value="Cytochrome_CBB3"/>
    <property type="match status" value="1"/>
</dbReference>
<protein>
    <submittedName>
        <fullName evidence="7">C-type cytochrome</fullName>
    </submittedName>
</protein>
<dbReference type="InterPro" id="IPR013427">
    <property type="entry name" value="Haem-bd_dom_put"/>
</dbReference>
<keyword evidence="2 4" id="KW-0479">Metal-binding</keyword>
<evidence type="ECO:0000256" key="3">
    <source>
        <dbReference type="ARBA" id="ARBA00023004"/>
    </source>
</evidence>
<evidence type="ECO:0000256" key="1">
    <source>
        <dbReference type="ARBA" id="ARBA00022617"/>
    </source>
</evidence>
<dbReference type="SUPFAM" id="SSF63829">
    <property type="entry name" value="Calcium-dependent phosphotriesterase"/>
    <property type="match status" value="1"/>
</dbReference>
<dbReference type="SUPFAM" id="SSF46626">
    <property type="entry name" value="Cytochrome c"/>
    <property type="match status" value="2"/>
</dbReference>
<accession>A0A8E6BB74</accession>
<sequence>MGIGGLKEDKQTQQSNFRLAQKAPTSLPEFQGNVRAVETAVFWDEELDALHTRMEKYWPKVDAKVAEQKKKDPKADAWENKMKLMAEYFSPEEWKRLKGASNGGYHYLGAAKILAPIGKAFADAMKEMISATPSEKAPNSPNLTAELAPTFTQLLMKESVSSLAKAAREQGDASRGAMIFYRSDLLCIQCHIPGDETPKLGPDISRAGKDATDTYLVESLLFPSKVIKKGFETISVTTTAGKKITGLLASETAETLTLRDASDLGRLIKISKKEIEERKTLASSLMPEGLMNVLATRQEFLDLTRYLIQISEKGPDRARQLRPAASLIAPPPIPEYERDLDHAGLISSWDEQSLKRGETIYTRVCANCHGTRDRQGSLPTSLRFADGKFKNGSEPLQMYRTLTHGYGMMSPQTWMVPQQKYDVIHYIREVYLKPFNPSSYRSVDAPYLANLPKGKSRGPKPSNIEPWVSMNYGPSLMATLEIGDQGNYAYKGIAVRLDNGPGGISRGRHWMLFDHDTMRMAAGWSGTGFIDWKGINFNGEHQVHPRIVGNLHFSNPVGPGWANPETGSFEDTRLTGRDGKHYGPLPRSWAQYKGIYHYNNQVIISYSIGGTSILEMPAYEFAEGEKVVFTRTLDIRKSTKDLLVRVAPSKIHVVQVGSGAVLENAGEFTNLRIPAQQTPLTIKLLLIEDDINKYTQFIKNSPLPVSLEPFTKGGPPRWPEILTTEAIIGDSSQAYAVDVLNYPASNPFNSQMRLTGFDFYSDGKRAAVCSWDGDVWLVRGIDNPAGGLTWQRIACGLFQPLGLKIVKDKVHVCCRDQIVVLHDLNGDGETDYYECFNNDHQVTDHFHEFAMGLQTDAEGNFYYAKAARHALMAVVPQHGTLLKVSKDGSQTEILATGFRAPNGVCLNPDGTYFLTDQESFWVPKNRIDLVEKGGYYGNFWGYHDVTDPSDAAMKKPLVWITNAFDRSPSELLWVNSDKWGPLKGSLLNFSYGYGKIYVVPFEKANGQVQGGMCELPLPQFPTGVMRGRFHPENGQLYCCGMFAWAGNQTQPGGFYRVRYTGKSVCLPTQLKASKTGMQITFSAPLDPKVAGDPKTYAVKTWSLKRSEKYGSQHYDEKPSVVKAARLSEDGKTVILEIEDIKPTWSMEIKYHLVAQDGSPASGFLHNTIHHLND</sequence>
<evidence type="ECO:0000313" key="7">
    <source>
        <dbReference type="EMBL" id="QVL34844.1"/>
    </source>
</evidence>
<feature type="compositionally biased region" description="Basic and acidic residues" evidence="5">
    <location>
        <begin position="1"/>
        <end position="11"/>
    </location>
</feature>
<gene>
    <name evidence="7" type="ORF">KIH39_04650</name>
</gene>
<feature type="region of interest" description="Disordered" evidence="5">
    <location>
        <begin position="1"/>
        <end position="24"/>
    </location>
</feature>
<dbReference type="InterPro" id="IPR046476">
    <property type="entry name" value="DUF6797"/>
</dbReference>
<evidence type="ECO:0000259" key="6">
    <source>
        <dbReference type="PROSITE" id="PS51007"/>
    </source>
</evidence>
<dbReference type="GO" id="GO:0020037">
    <property type="term" value="F:heme binding"/>
    <property type="evidence" value="ECO:0007669"/>
    <property type="project" value="InterPro"/>
</dbReference>
<dbReference type="AlphaFoldDB" id="A0A8E6BB74"/>
<dbReference type="KEGG" id="tsph:KIH39_04650"/>
<dbReference type="EMBL" id="CP074694">
    <property type="protein sequence ID" value="QVL34844.1"/>
    <property type="molecule type" value="Genomic_DNA"/>
</dbReference>
<dbReference type="GO" id="GO:0009055">
    <property type="term" value="F:electron transfer activity"/>
    <property type="evidence" value="ECO:0007669"/>
    <property type="project" value="InterPro"/>
</dbReference>
<dbReference type="Gene3D" id="2.120.10.30">
    <property type="entry name" value="TolB, C-terminal domain"/>
    <property type="match status" value="1"/>
</dbReference>
<dbReference type="InterPro" id="IPR009056">
    <property type="entry name" value="Cyt_c-like_dom"/>
</dbReference>
<dbReference type="Proteomes" id="UP000676194">
    <property type="component" value="Chromosome"/>
</dbReference>
<keyword evidence="8" id="KW-1185">Reference proteome</keyword>
<dbReference type="Pfam" id="PF20601">
    <property type="entry name" value="DUF6797"/>
    <property type="match status" value="1"/>
</dbReference>
<evidence type="ECO:0000313" key="8">
    <source>
        <dbReference type="Proteomes" id="UP000676194"/>
    </source>
</evidence>
<dbReference type="Gene3D" id="1.10.760.10">
    <property type="entry name" value="Cytochrome c-like domain"/>
    <property type="match status" value="2"/>
</dbReference>
<name>A0A8E6BB74_9BACT</name>
<proteinExistence type="predicted"/>
<feature type="domain" description="Cytochrome c" evidence="6">
    <location>
        <begin position="171"/>
        <end position="272"/>
    </location>
</feature>